<dbReference type="Pfam" id="PF07463">
    <property type="entry name" value="NUMOD4"/>
    <property type="match status" value="1"/>
</dbReference>
<dbReference type="InterPro" id="IPR044925">
    <property type="entry name" value="His-Me_finger_sf"/>
</dbReference>
<evidence type="ECO:0000259" key="1">
    <source>
        <dbReference type="SMART" id="SM00507"/>
    </source>
</evidence>
<name>A0A6C0AEE9_9ZZZZ</name>
<organism evidence="2">
    <name type="scientific">viral metagenome</name>
    <dbReference type="NCBI Taxonomy" id="1070528"/>
    <lineage>
        <taxon>unclassified sequences</taxon>
        <taxon>metagenomes</taxon>
        <taxon>organismal metagenomes</taxon>
    </lineage>
</organism>
<feature type="domain" description="HNH nuclease" evidence="1">
    <location>
        <begin position="236"/>
        <end position="284"/>
    </location>
</feature>
<dbReference type="InterPro" id="IPR003647">
    <property type="entry name" value="Intron_nuc_1_rpt"/>
</dbReference>
<dbReference type="Gene3D" id="3.90.75.20">
    <property type="match status" value="2"/>
</dbReference>
<feature type="domain" description="HNH nuclease" evidence="1">
    <location>
        <begin position="58"/>
        <end position="106"/>
    </location>
</feature>
<dbReference type="SMART" id="SM00507">
    <property type="entry name" value="HNHc"/>
    <property type="match status" value="2"/>
</dbReference>
<dbReference type="InterPro" id="IPR036388">
    <property type="entry name" value="WH-like_DNA-bd_sf"/>
</dbReference>
<dbReference type="Pfam" id="PF13392">
    <property type="entry name" value="HNH_3"/>
    <property type="match status" value="2"/>
</dbReference>
<dbReference type="Pfam" id="PF07453">
    <property type="entry name" value="NUMOD1"/>
    <property type="match status" value="2"/>
</dbReference>
<accession>A0A6C0AEE9</accession>
<dbReference type="EMBL" id="MN740593">
    <property type="protein sequence ID" value="QHS77820.1"/>
    <property type="molecule type" value="Genomic_DNA"/>
</dbReference>
<protein>
    <recommendedName>
        <fullName evidence="1">HNH nuclease domain-containing protein</fullName>
    </recommendedName>
</protein>
<dbReference type="SMART" id="SM00497">
    <property type="entry name" value="IENR1"/>
    <property type="match status" value="2"/>
</dbReference>
<dbReference type="InterPro" id="IPR010902">
    <property type="entry name" value="NUMOD4"/>
</dbReference>
<dbReference type="SUPFAM" id="SSF54060">
    <property type="entry name" value="His-Me finger endonucleases"/>
    <property type="match status" value="2"/>
</dbReference>
<evidence type="ECO:0000313" key="2">
    <source>
        <dbReference type="EMBL" id="QHS77820.1"/>
    </source>
</evidence>
<proteinExistence type="predicted"/>
<dbReference type="AlphaFoldDB" id="A0A6C0AEE9"/>
<reference evidence="2" key="1">
    <citation type="journal article" date="2020" name="Nature">
        <title>Giant virus diversity and host interactions through global metagenomics.</title>
        <authorList>
            <person name="Schulz F."/>
            <person name="Roux S."/>
            <person name="Paez-Espino D."/>
            <person name="Jungbluth S."/>
            <person name="Walsh D.A."/>
            <person name="Denef V.J."/>
            <person name="McMahon K.D."/>
            <person name="Konstantinidis K.T."/>
            <person name="Eloe-Fadrosh E.A."/>
            <person name="Kyrpides N.C."/>
            <person name="Woyke T."/>
        </authorList>
    </citation>
    <scope>NUCLEOTIDE SEQUENCE</scope>
    <source>
        <strain evidence="2">GVMAG-S-1021933-23</strain>
    </source>
</reference>
<dbReference type="InterPro" id="IPR003615">
    <property type="entry name" value="HNH_nuc"/>
</dbReference>
<sequence>MAEEIKNELEDLDDEVWKVLFLDGEETRFQVSNKGRIKNSKIFISQRLQNGYFSVTLSKKNYKVHRLVCMCFIENPENKRTVDHIDRNPKNNNLENLRWASHSEQCSNRSQINNNGSSRPVWRLDKDTGKKLESYKSFVEAGKWIIENKYAKSQEEASINISRVVCNKKESAYGFKWVYDEEIIEGEIWKEIPDIFINVKGFFASNFGRIRMSTGKISNSCSKENKTKDYLSITILRKIYKIHRLICQTFLDNPEKKEMVNHKNGIKHDNRLENLEFVTGSENCKHAVETGLVTTCKKITQYSLSGERIKDFDSIEQASSKTKIWRNDISLCCIGKTTSVKGYIFKYTDDLEGLEIATEKMSIILQPVVQYSTRGYKIEEFDTIEIASKKTNIHYNYIYKCCIGGQKNAGGFIWKFRDN</sequence>
<dbReference type="InterPro" id="IPR010896">
    <property type="entry name" value="NUMOD1"/>
</dbReference>
<dbReference type="Gene3D" id="1.10.10.10">
    <property type="entry name" value="Winged helix-like DNA-binding domain superfamily/Winged helix DNA-binding domain"/>
    <property type="match status" value="2"/>
</dbReference>
<dbReference type="GO" id="GO:0016788">
    <property type="term" value="F:hydrolase activity, acting on ester bonds"/>
    <property type="evidence" value="ECO:0007669"/>
    <property type="project" value="InterPro"/>
</dbReference>